<evidence type="ECO:0000313" key="6">
    <source>
        <dbReference type="Proteomes" id="UP000033618"/>
    </source>
</evidence>
<keyword evidence="3" id="KW-0479">Metal-binding</keyword>
<dbReference type="Gene3D" id="1.10.150.240">
    <property type="entry name" value="Putative phosphatase, domain 2"/>
    <property type="match status" value="1"/>
</dbReference>
<dbReference type="InterPro" id="IPR036412">
    <property type="entry name" value="HAD-like_sf"/>
</dbReference>
<dbReference type="STRING" id="28092.WM40_22795"/>
<comment type="cofactor">
    <cofactor evidence="1">
        <name>Mg(2+)</name>
        <dbReference type="ChEBI" id="CHEBI:18420"/>
    </cofactor>
</comment>
<dbReference type="PATRIC" id="fig|28092.6.peg.5363"/>
<dbReference type="GO" id="GO:0003824">
    <property type="term" value="F:catalytic activity"/>
    <property type="evidence" value="ECO:0007669"/>
    <property type="project" value="UniProtKB-ARBA"/>
</dbReference>
<dbReference type="Gene3D" id="3.40.50.1000">
    <property type="entry name" value="HAD superfamily/HAD-like"/>
    <property type="match status" value="1"/>
</dbReference>
<dbReference type="InterPro" id="IPR023214">
    <property type="entry name" value="HAD_sf"/>
</dbReference>
<evidence type="ECO:0000256" key="4">
    <source>
        <dbReference type="ARBA" id="ARBA00022842"/>
    </source>
</evidence>
<evidence type="ECO:0008006" key="7">
    <source>
        <dbReference type="Google" id="ProtNLM"/>
    </source>
</evidence>
<keyword evidence="4" id="KW-0460">Magnesium</keyword>
<dbReference type="InterPro" id="IPR006439">
    <property type="entry name" value="HAD-SF_hydro_IA"/>
</dbReference>
<accession>A0A0F5JV66</accession>
<keyword evidence="6" id="KW-1185">Reference proteome</keyword>
<dbReference type="SUPFAM" id="SSF56784">
    <property type="entry name" value="HAD-like"/>
    <property type="match status" value="1"/>
</dbReference>
<comment type="similarity">
    <text evidence="2">Belongs to the HAD-like hydrolase superfamily. CbbY/CbbZ/Gph/YieH family.</text>
</comment>
<dbReference type="GO" id="GO:0046872">
    <property type="term" value="F:metal ion binding"/>
    <property type="evidence" value="ECO:0007669"/>
    <property type="project" value="UniProtKB-KW"/>
</dbReference>
<proteinExistence type="inferred from homology"/>
<dbReference type="SFLD" id="SFLDS00003">
    <property type="entry name" value="Haloacid_Dehalogenase"/>
    <property type="match status" value="1"/>
</dbReference>
<dbReference type="NCBIfam" id="TIGR01509">
    <property type="entry name" value="HAD-SF-IA-v3"/>
    <property type="match status" value="1"/>
</dbReference>
<dbReference type="PANTHER" id="PTHR46193">
    <property type="entry name" value="6-PHOSPHOGLUCONATE PHOSPHATASE"/>
    <property type="match status" value="1"/>
</dbReference>
<evidence type="ECO:0000256" key="3">
    <source>
        <dbReference type="ARBA" id="ARBA00022723"/>
    </source>
</evidence>
<dbReference type="EMBL" id="LAQU01000040">
    <property type="protein sequence ID" value="KKB61514.1"/>
    <property type="molecule type" value="Genomic_DNA"/>
</dbReference>
<dbReference type="InterPro" id="IPR023198">
    <property type="entry name" value="PGP-like_dom2"/>
</dbReference>
<dbReference type="Pfam" id="PF00702">
    <property type="entry name" value="Hydrolase"/>
    <property type="match status" value="1"/>
</dbReference>
<dbReference type="PANTHER" id="PTHR46193:SF10">
    <property type="entry name" value="6-PHOSPHOGLUCONATE PHOSPHATASE"/>
    <property type="match status" value="1"/>
</dbReference>
<protein>
    <recommendedName>
        <fullName evidence="7">HAD family hydrolase</fullName>
    </recommendedName>
</protein>
<organism evidence="5 6">
    <name type="scientific">Robbsia andropogonis</name>
    <dbReference type="NCBI Taxonomy" id="28092"/>
    <lineage>
        <taxon>Bacteria</taxon>
        <taxon>Pseudomonadati</taxon>
        <taxon>Pseudomonadota</taxon>
        <taxon>Betaproteobacteria</taxon>
        <taxon>Burkholderiales</taxon>
        <taxon>Burkholderiaceae</taxon>
        <taxon>Robbsia</taxon>
    </lineage>
</organism>
<evidence type="ECO:0000256" key="1">
    <source>
        <dbReference type="ARBA" id="ARBA00001946"/>
    </source>
</evidence>
<dbReference type="AlphaFoldDB" id="A0A0F5JV66"/>
<evidence type="ECO:0000256" key="2">
    <source>
        <dbReference type="ARBA" id="ARBA00006171"/>
    </source>
</evidence>
<name>A0A0F5JV66_9BURK</name>
<comment type="caution">
    <text evidence="5">The sequence shown here is derived from an EMBL/GenBank/DDBJ whole genome shotgun (WGS) entry which is preliminary data.</text>
</comment>
<dbReference type="Proteomes" id="UP000033618">
    <property type="component" value="Unassembled WGS sequence"/>
</dbReference>
<reference evidence="5 6" key="1">
    <citation type="submission" date="2015-03" db="EMBL/GenBank/DDBJ databases">
        <title>Draft Genome Sequence of Burkholderia andropogonis type strain ICMP2807, isolated from Sorghum bicolor.</title>
        <authorList>
            <person name="Lopes-Santos L."/>
            <person name="Castro D.B."/>
            <person name="Ottoboni L.M."/>
            <person name="Park D."/>
            <person name="Weirc B.S."/>
            <person name="Destefano S.A."/>
        </authorList>
    </citation>
    <scope>NUCLEOTIDE SEQUENCE [LARGE SCALE GENOMIC DNA]</scope>
    <source>
        <strain evidence="5 6">ICMP2807</strain>
    </source>
</reference>
<dbReference type="InterPro" id="IPR051600">
    <property type="entry name" value="Beta-PGM-like"/>
</dbReference>
<dbReference type="SFLD" id="SFLDG01129">
    <property type="entry name" value="C1.5:_HAD__Beta-PGM__Phosphata"/>
    <property type="match status" value="1"/>
</dbReference>
<evidence type="ECO:0000313" key="5">
    <source>
        <dbReference type="EMBL" id="KKB61514.1"/>
    </source>
</evidence>
<gene>
    <name evidence="5" type="ORF">WM40_22795</name>
</gene>
<sequence length="256" mass="25985">MKVPASPVTHLVCDCDGVLVDSEAVADEAMVSALFATLTAAQSPQAVTNRPITHAAVETEVGARLGLTIDHVIAAVADCFGITLTAAAQDSVRLAVEAAVRARQTAVPGVTQALHALAASDLPLAVASNSTLPRVQEAVVVAGIAELVGERIYTGERVAHPKPAPDVYVAACAGFKAPPAQCAAVEDSVTGVTAAAGAGMQVIGFAGGTHLGDARAHATLLHAAGASWVFEDMRHLTAILAALRAGKAPEPRYLLL</sequence>